<protein>
    <submittedName>
        <fullName evidence="1">Uncharacterized protein</fullName>
    </submittedName>
</protein>
<proteinExistence type="predicted"/>
<evidence type="ECO:0000313" key="1">
    <source>
        <dbReference type="EMBL" id="KAI9394978.1"/>
    </source>
</evidence>
<dbReference type="Proteomes" id="UP000006729">
    <property type="component" value="Chromosome 5"/>
</dbReference>
<comment type="caution">
    <text evidence="1">The sequence shown here is derived from an EMBL/GenBank/DDBJ whole genome shotgun (WGS) entry which is preliminary data.</text>
</comment>
<name>A0ACC0T0A0_POPTR</name>
<organism evidence="1 2">
    <name type="scientific">Populus trichocarpa</name>
    <name type="common">Western balsam poplar</name>
    <name type="synonym">Populus balsamifera subsp. trichocarpa</name>
    <dbReference type="NCBI Taxonomy" id="3694"/>
    <lineage>
        <taxon>Eukaryota</taxon>
        <taxon>Viridiplantae</taxon>
        <taxon>Streptophyta</taxon>
        <taxon>Embryophyta</taxon>
        <taxon>Tracheophyta</taxon>
        <taxon>Spermatophyta</taxon>
        <taxon>Magnoliopsida</taxon>
        <taxon>eudicotyledons</taxon>
        <taxon>Gunneridae</taxon>
        <taxon>Pentapetalae</taxon>
        <taxon>rosids</taxon>
        <taxon>fabids</taxon>
        <taxon>Malpighiales</taxon>
        <taxon>Salicaceae</taxon>
        <taxon>Saliceae</taxon>
        <taxon>Populus</taxon>
    </lineage>
</organism>
<sequence length="832" mass="92008">MSPDPFSYKTHFKNKYNSFHLFSSYQQIHRMKLLNLVIFLIFHITSLHLCVESTDSSHPQDPYSCASASQPPYSCDSSDPSTKTYDFCKTTLPISRRAEDLVSRLTFEEKATQLVDTSPAIPRLGIPAYEWWSEGLHGIGFLTRVQQGISFFNRTIQHATSFPQVILTAASFDAHIWYRIGQATGKEARALYNAGQVTGLGFWAPNVNIFRDPRWGRGQETPGEDPLVVGKYGASFVRGVQGDSFEGESTLGDHLQASACCKHYTAHDLDNWNGVNRFRFNAIVTLQDMADTYQPPFRSCVQEGKASGIMCSYNEINGIPSCAHYDLLTKTLRQEWGFYGYITSDCDAVNVLHVEQKYAKTPEDAVADALKSGMDVECSTSARSKDFPVSYLRNYTKSAVEKKKVTVSEIDRALHNLFSTRMRLGLFNGDPTKQLYSDIGPDQVCSQEHQALALEAALDGIVLLKNADRLLPLSKSGISSLAVIGPNAHNSTNLLGNYFGPACKNVTILEGLRNYVSSASYEKGCNNVSCTSAAKKKPVEMAQTEDQVILVMGLDQSQEKERLDRMDLVLPGKQPTLITAVAKAAKRPIVLVLLGGSPMDVTFAKNNRKIGSILWAGYPGQAGATALAQIIFGEHNPGGRLPMTWYPQDFTKVPMTDMRMRPQPSTGNPGRTYRFYEGEKVFEFGYGLSYSDYSYTFASVAQNQLNVKDSSNQQSENSETPGYKLVSDIGEEQCENIKFKVTVSVKNEGQMAGKHPVLLFARHAKPGKGRPIKKLVGFQTVKLGAGEKTEIEYELSPCEHLSSANEDGVMVMEEGSQILLVGDKEHPVTIIV</sequence>
<keyword evidence="2" id="KW-1185">Reference proteome</keyword>
<reference evidence="1 2" key="1">
    <citation type="journal article" date="2006" name="Science">
        <title>The genome of black cottonwood, Populus trichocarpa (Torr. &amp; Gray).</title>
        <authorList>
            <person name="Tuskan G.A."/>
            <person name="Difazio S."/>
            <person name="Jansson S."/>
            <person name="Bohlmann J."/>
            <person name="Grigoriev I."/>
            <person name="Hellsten U."/>
            <person name="Putnam N."/>
            <person name="Ralph S."/>
            <person name="Rombauts S."/>
            <person name="Salamov A."/>
            <person name="Schein J."/>
            <person name="Sterck L."/>
            <person name="Aerts A."/>
            <person name="Bhalerao R.R."/>
            <person name="Bhalerao R.P."/>
            <person name="Blaudez D."/>
            <person name="Boerjan W."/>
            <person name="Brun A."/>
            <person name="Brunner A."/>
            <person name="Busov V."/>
            <person name="Campbell M."/>
            <person name="Carlson J."/>
            <person name="Chalot M."/>
            <person name="Chapman J."/>
            <person name="Chen G.L."/>
            <person name="Cooper D."/>
            <person name="Coutinho P.M."/>
            <person name="Couturier J."/>
            <person name="Covert S."/>
            <person name="Cronk Q."/>
            <person name="Cunningham R."/>
            <person name="Davis J."/>
            <person name="Degroeve S."/>
            <person name="Dejardin A."/>
            <person name="Depamphilis C."/>
            <person name="Detter J."/>
            <person name="Dirks B."/>
            <person name="Dubchak I."/>
            <person name="Duplessis S."/>
            <person name="Ehlting J."/>
            <person name="Ellis B."/>
            <person name="Gendler K."/>
            <person name="Goodstein D."/>
            <person name="Gribskov M."/>
            <person name="Grimwood J."/>
            <person name="Groover A."/>
            <person name="Gunter L."/>
            <person name="Hamberger B."/>
            <person name="Heinze B."/>
            <person name="Helariutta Y."/>
            <person name="Henrissat B."/>
            <person name="Holligan D."/>
            <person name="Holt R."/>
            <person name="Huang W."/>
            <person name="Islam-Faridi N."/>
            <person name="Jones S."/>
            <person name="Jones-Rhoades M."/>
            <person name="Jorgensen R."/>
            <person name="Joshi C."/>
            <person name="Kangasjarvi J."/>
            <person name="Karlsson J."/>
            <person name="Kelleher C."/>
            <person name="Kirkpatrick R."/>
            <person name="Kirst M."/>
            <person name="Kohler A."/>
            <person name="Kalluri U."/>
            <person name="Larimer F."/>
            <person name="Leebens-Mack J."/>
            <person name="Leple J.C."/>
            <person name="Locascio P."/>
            <person name="Lou Y."/>
            <person name="Lucas S."/>
            <person name="Martin F."/>
            <person name="Montanini B."/>
            <person name="Napoli C."/>
            <person name="Nelson D.R."/>
            <person name="Nelson C."/>
            <person name="Nieminen K."/>
            <person name="Nilsson O."/>
            <person name="Pereda V."/>
            <person name="Peter G."/>
            <person name="Philippe R."/>
            <person name="Pilate G."/>
            <person name="Poliakov A."/>
            <person name="Razumovskaya J."/>
            <person name="Richardson P."/>
            <person name="Rinaldi C."/>
            <person name="Ritland K."/>
            <person name="Rouze P."/>
            <person name="Ryaboy D."/>
            <person name="Schmutz J."/>
            <person name="Schrader J."/>
            <person name="Segerman B."/>
            <person name="Shin H."/>
            <person name="Siddiqui A."/>
            <person name="Sterky F."/>
            <person name="Terry A."/>
            <person name="Tsai C.J."/>
            <person name="Uberbacher E."/>
            <person name="Unneberg P."/>
            <person name="Vahala J."/>
            <person name="Wall K."/>
            <person name="Wessler S."/>
            <person name="Yang G."/>
            <person name="Yin T."/>
            <person name="Douglas C."/>
            <person name="Marra M."/>
            <person name="Sandberg G."/>
            <person name="Van de Peer Y."/>
            <person name="Rokhsar D."/>
        </authorList>
    </citation>
    <scope>NUCLEOTIDE SEQUENCE [LARGE SCALE GENOMIC DNA]</scope>
    <source>
        <strain evidence="2">cv. Nisqually</strain>
    </source>
</reference>
<dbReference type="EMBL" id="CM009294">
    <property type="protein sequence ID" value="KAI9394978.1"/>
    <property type="molecule type" value="Genomic_DNA"/>
</dbReference>
<evidence type="ECO:0000313" key="2">
    <source>
        <dbReference type="Proteomes" id="UP000006729"/>
    </source>
</evidence>
<gene>
    <name evidence="1" type="ORF">POPTR_005G168400v4</name>
</gene>
<accession>A0ACC0T0A0</accession>